<dbReference type="CDD" id="cd09281">
    <property type="entry name" value="UPF0066"/>
    <property type="match status" value="1"/>
</dbReference>
<dbReference type="InterPro" id="IPR023368">
    <property type="entry name" value="UPF0066_cons_site"/>
</dbReference>
<dbReference type="PANTHER" id="PTHR12818:SF0">
    <property type="entry name" value="TRNA (ADENINE(37)-N6)-METHYLTRANSFERASE"/>
    <property type="match status" value="1"/>
</dbReference>
<accession>Q5CBI1</accession>
<dbReference type="InterPro" id="IPR040372">
    <property type="entry name" value="YaeB-like"/>
</dbReference>
<organism evidence="5">
    <name type="scientific">Thermotoga petrophila</name>
    <dbReference type="NCBI Taxonomy" id="93929"/>
    <lineage>
        <taxon>Bacteria</taxon>
        <taxon>Thermotogati</taxon>
        <taxon>Thermotogota</taxon>
        <taxon>Thermotogae</taxon>
        <taxon>Thermotogales</taxon>
        <taxon>Thermotogaceae</taxon>
        <taxon>Thermotoga</taxon>
    </lineage>
</organism>
<feature type="domain" description="TsaA-like" evidence="4">
    <location>
        <begin position="49"/>
        <end position="179"/>
    </location>
</feature>
<dbReference type="EMBL" id="AJ872269">
    <property type="protein sequence ID" value="CAI44321.1"/>
    <property type="molecule type" value="Genomic_DNA"/>
</dbReference>
<comment type="similarity">
    <text evidence="2">Belongs to the tRNA methyltransferase O family.</text>
</comment>
<evidence type="ECO:0000259" key="4">
    <source>
        <dbReference type="PROSITE" id="PS51668"/>
    </source>
</evidence>
<dbReference type="PROSITE" id="PS51668">
    <property type="entry name" value="TSAA_2"/>
    <property type="match status" value="1"/>
</dbReference>
<protein>
    <recommendedName>
        <fullName evidence="4">TsaA-like domain-containing protein</fullName>
    </recommendedName>
</protein>
<reference evidence="5" key="1">
    <citation type="journal article" date="2006" name="Genetics">
        <title>Recombination in Thermotoga: implications for species concepts and biogeography.</title>
        <authorList>
            <person name="Nesbo C.L."/>
            <person name="Dlutek M."/>
            <person name="Doolittle F.W."/>
        </authorList>
    </citation>
    <scope>NUCLEOTIDE SEQUENCE</scope>
    <source>
        <strain evidence="5">RKU-1</strain>
    </source>
</reference>
<sequence>MWGRSSAGRALPSHGRGRGFKSHRLHQRAPACAGGYFFNLKGELRMFLLKQIGVIRSPFKSPSECPFQGRFSQERFTIELFPEYEEGLKDIETCTHLIVLYWLDRANRDRLIAIPPFDKREHGVFATRSPHRPNPIGFSVVKLLEVRGRELVVEGLDAVDGTPVVDIKPYSSKIDCVENARIGWFEEV</sequence>
<dbReference type="PANTHER" id="PTHR12818">
    <property type="entry name" value="TRNA (ADENINE(37)-N6)-METHYLTRANSFERASE"/>
    <property type="match status" value="1"/>
</dbReference>
<dbReference type="NCBIfam" id="TIGR00104">
    <property type="entry name" value="tRNA_TsaA"/>
    <property type="match status" value="1"/>
</dbReference>
<proteinExistence type="inferred from homology"/>
<dbReference type="Pfam" id="PF01980">
    <property type="entry name" value="TrmO_N"/>
    <property type="match status" value="1"/>
</dbReference>
<dbReference type="PROSITE" id="PS01318">
    <property type="entry name" value="TSAA_1"/>
    <property type="match status" value="1"/>
</dbReference>
<dbReference type="SUPFAM" id="SSF118196">
    <property type="entry name" value="YaeB-like"/>
    <property type="match status" value="1"/>
</dbReference>
<dbReference type="Gene3D" id="2.40.30.70">
    <property type="entry name" value="YaeB-like"/>
    <property type="match status" value="1"/>
</dbReference>
<keyword evidence="1" id="KW-0949">S-adenosyl-L-methionine</keyword>
<name>Q5CBI1_9THEM</name>
<evidence type="ECO:0000256" key="2">
    <source>
        <dbReference type="ARBA" id="ARBA00033753"/>
    </source>
</evidence>
<dbReference type="AntiFam" id="ANF00013">
    <property type="entry name" value="tRNA translation"/>
</dbReference>
<evidence type="ECO:0000256" key="3">
    <source>
        <dbReference type="SAM" id="MobiDB-lite"/>
    </source>
</evidence>
<dbReference type="AlphaFoldDB" id="Q5CBI1"/>
<evidence type="ECO:0000313" key="5">
    <source>
        <dbReference type="EMBL" id="CAI44321.1"/>
    </source>
</evidence>
<evidence type="ECO:0000256" key="1">
    <source>
        <dbReference type="ARBA" id="ARBA00022691"/>
    </source>
</evidence>
<dbReference type="InterPro" id="IPR023370">
    <property type="entry name" value="TrmO-like_N"/>
</dbReference>
<dbReference type="InterPro" id="IPR036414">
    <property type="entry name" value="YaeB_N_sf"/>
</dbReference>
<dbReference type="InterPro" id="IPR036413">
    <property type="entry name" value="YaeB-like_sf"/>
</dbReference>
<feature type="region of interest" description="Disordered" evidence="3">
    <location>
        <begin position="1"/>
        <end position="22"/>
    </location>
</feature>